<evidence type="ECO:0000313" key="2">
    <source>
        <dbReference type="Proteomes" id="UP000677413"/>
    </source>
</evidence>
<keyword evidence="2" id="KW-1185">Reference proteome</keyword>
<gene>
    <name evidence="1" type="ORF">J8N05_15480</name>
</gene>
<dbReference type="AlphaFoldDB" id="A0A940XVC8"/>
<dbReference type="PANTHER" id="PTHR44147">
    <property type="entry name" value="DEHYDROGENASE/REDUCTASE SDR FAMILY MEMBER 1"/>
    <property type="match status" value="1"/>
</dbReference>
<name>A0A940XVC8_9ACTN</name>
<dbReference type="EMBL" id="JAGPYQ010000001">
    <property type="protein sequence ID" value="MBQ0849603.1"/>
    <property type="molecule type" value="Genomic_DNA"/>
</dbReference>
<dbReference type="SUPFAM" id="SSF51735">
    <property type="entry name" value="NAD(P)-binding Rossmann-fold domains"/>
    <property type="match status" value="1"/>
</dbReference>
<dbReference type="Proteomes" id="UP000677413">
    <property type="component" value="Unassembled WGS sequence"/>
</dbReference>
<sequence length="325" mass="35447">MERAEQASQQNAGPLDGRIALVAGATRGAGRAMAVELGRAGATVYVTGRTTRDRVSEVGRTTETIEGTAELVDEAARAAGVAGRGIAVPTDHLEPEQVRALVERIDREQGRLDILVNDIWGGDVHLDFTTDKQPDMWDMDLAKGLRIMRLGIESHLVTSHIAAPLLVRNPGGLLVEVTDGTEEYNRRYRKPLFYDLAKTAPIRMAYDLGEELKEYGCTAVCVTPGWLRSEAMLDTAFKVTEEDWRDACEQAPHFAISESPTYIGRALVALAADPDVARWNGQSLSSGGLAREYGFTDVDGSAPDAWRYLLEVESQGKPADVTGYR</sequence>
<organism evidence="1 2">
    <name type="scientific">Streptomyces liliiviolaceus</name>
    <dbReference type="NCBI Taxonomy" id="2823109"/>
    <lineage>
        <taxon>Bacteria</taxon>
        <taxon>Bacillati</taxon>
        <taxon>Actinomycetota</taxon>
        <taxon>Actinomycetes</taxon>
        <taxon>Kitasatosporales</taxon>
        <taxon>Streptomycetaceae</taxon>
        <taxon>Streptomyces</taxon>
    </lineage>
</organism>
<dbReference type="RefSeq" id="WP_210883315.1">
    <property type="nucleotide sequence ID" value="NZ_JAGPYQ010000001.1"/>
</dbReference>
<dbReference type="Gene3D" id="3.40.50.720">
    <property type="entry name" value="NAD(P)-binding Rossmann-like Domain"/>
    <property type="match status" value="1"/>
</dbReference>
<comment type="caution">
    <text evidence="1">The sequence shown here is derived from an EMBL/GenBank/DDBJ whole genome shotgun (WGS) entry which is preliminary data.</text>
</comment>
<dbReference type="Pfam" id="PF00106">
    <property type="entry name" value="adh_short"/>
    <property type="match status" value="1"/>
</dbReference>
<proteinExistence type="predicted"/>
<accession>A0A940XVC8</accession>
<dbReference type="PRINTS" id="PR00081">
    <property type="entry name" value="GDHRDH"/>
</dbReference>
<evidence type="ECO:0000313" key="1">
    <source>
        <dbReference type="EMBL" id="MBQ0849603.1"/>
    </source>
</evidence>
<dbReference type="InterPro" id="IPR036291">
    <property type="entry name" value="NAD(P)-bd_dom_sf"/>
</dbReference>
<dbReference type="NCBIfam" id="NF006159">
    <property type="entry name" value="PRK08303.1"/>
    <property type="match status" value="1"/>
</dbReference>
<dbReference type="InterPro" id="IPR002347">
    <property type="entry name" value="SDR_fam"/>
</dbReference>
<protein>
    <submittedName>
        <fullName evidence="1">SDR family oxidoreductase</fullName>
    </submittedName>
</protein>
<reference evidence="1 2" key="1">
    <citation type="submission" date="2021-04" db="EMBL/GenBank/DDBJ databases">
        <authorList>
            <person name="Tang X."/>
            <person name="Zhou X."/>
            <person name="Chen X."/>
            <person name="Cernava T."/>
            <person name="Zhang C."/>
        </authorList>
    </citation>
    <scope>NUCLEOTIDE SEQUENCE [LARGE SCALE GENOMIC DNA]</scope>
    <source>
        <strain evidence="1 2">BH-SS-21</strain>
    </source>
</reference>
<dbReference type="PANTHER" id="PTHR44147:SF2">
    <property type="entry name" value="DEHYDROGENASE_REDUCTASE SDR FAMILY MEMBER 1"/>
    <property type="match status" value="1"/>
</dbReference>